<evidence type="ECO:0000313" key="2">
    <source>
        <dbReference type="EMBL" id="COW99749.1"/>
    </source>
</evidence>
<organism evidence="2 3">
    <name type="scientific">Mycobacterium tuberculosis</name>
    <dbReference type="NCBI Taxonomy" id="1773"/>
    <lineage>
        <taxon>Bacteria</taxon>
        <taxon>Bacillati</taxon>
        <taxon>Actinomycetota</taxon>
        <taxon>Actinomycetes</taxon>
        <taxon>Mycobacteriales</taxon>
        <taxon>Mycobacteriaceae</taxon>
        <taxon>Mycobacterium</taxon>
        <taxon>Mycobacterium tuberculosis complex</taxon>
    </lineage>
</organism>
<dbReference type="EMBL" id="CSAE01000847">
    <property type="protein sequence ID" value="COW99749.1"/>
    <property type="molecule type" value="Genomic_DNA"/>
</dbReference>
<dbReference type="AlphaFoldDB" id="A0A0T9ZN28"/>
<dbReference type="Proteomes" id="UP000050139">
    <property type="component" value="Unassembled WGS sequence"/>
</dbReference>
<reference evidence="3" key="1">
    <citation type="submission" date="2015-03" db="EMBL/GenBank/DDBJ databases">
        <authorList>
            <consortium name="Pathogen Informatics"/>
        </authorList>
    </citation>
    <scope>NUCLEOTIDE SEQUENCE [LARGE SCALE GENOMIC DNA]</scope>
    <source>
        <strain evidence="3">K00500041</strain>
    </source>
</reference>
<dbReference type="Proteomes" id="UP000038802">
    <property type="component" value="Unassembled WGS sequence"/>
</dbReference>
<proteinExistence type="predicted"/>
<reference evidence="1 4" key="3">
    <citation type="submission" date="2015-03" db="EMBL/GenBank/DDBJ databases">
        <authorList>
            <consortium name="Pathogen Informatics"/>
            <person name="Murphy D."/>
        </authorList>
    </citation>
    <scope>NUCLEOTIDE SEQUENCE [LARGE SCALE GENOMIC DNA]</scope>
    <source>
        <strain evidence="1 4">0268S</strain>
    </source>
</reference>
<name>A0A0T9ZN28_MYCTX</name>
<evidence type="ECO:0000313" key="1">
    <source>
        <dbReference type="EMBL" id="CLX17203.1"/>
    </source>
</evidence>
<dbReference type="EMBL" id="COPH01000075">
    <property type="protein sequence ID" value="CLX17203.1"/>
    <property type="molecule type" value="Genomic_DNA"/>
</dbReference>
<reference evidence="2" key="2">
    <citation type="submission" date="2015-03" db="EMBL/GenBank/DDBJ databases">
        <authorList>
            <person name="Murphy D."/>
        </authorList>
    </citation>
    <scope>NUCLEOTIDE SEQUENCE [LARGE SCALE GENOMIC DNA]</scope>
    <source>
        <strain evidence="2">K00500041</strain>
    </source>
</reference>
<sequence>MVEGGVDGHPVAFDAGGKLDEYRDATALGPGDPPVQGLFTFLALDRKHMPQALFEQVGAIQTGIGLGDPGQFGALAFGEVLGVLPQRVAGALEPPCPLAARTWCGVLTGPAPAPLGFGARDRPCVVPGSAPLDVERLGGPGHHMKRIGALNRIRAALGDHVSDPVRGIGRNVSNLGGPLSAQGIEEQAQGGLVVARGGPHQPAAVVIDDHRQVPVVALVGDLIDTDAAQVREPVNALFGVGPDPGHDRPDGAPGDPHQLAHRGLRTRHRQPGHRVIESIRVPGMMTRPRHRHHRRPMGGAVHPRRLGLQEHLDGAPIQTAPLAQARTAVIPGRLATAATTAAQHCTSWPHPGDHPRTVSGVILLEFDVLNHGALVDTQQRTK</sequence>
<evidence type="ECO:0000313" key="4">
    <source>
        <dbReference type="Proteomes" id="UP000050139"/>
    </source>
</evidence>
<protein>
    <submittedName>
        <fullName evidence="2">Uncharacterized protein</fullName>
    </submittedName>
</protein>
<accession>A0A0T9ZN28</accession>
<gene>
    <name evidence="2" type="ORF">ERS007703_04598</name>
    <name evidence="1" type="ORF">ERS094118_04135</name>
</gene>
<evidence type="ECO:0000313" key="3">
    <source>
        <dbReference type="Proteomes" id="UP000038802"/>
    </source>
</evidence>